<name>A0ABX1MSG3_9RHOO</name>
<evidence type="ECO:0000313" key="2">
    <source>
        <dbReference type="Proteomes" id="UP000652074"/>
    </source>
</evidence>
<protein>
    <submittedName>
        <fullName evidence="1">DUF4189 domain-containing protein</fullName>
    </submittedName>
</protein>
<dbReference type="Proteomes" id="UP000652074">
    <property type="component" value="Unassembled WGS sequence"/>
</dbReference>
<keyword evidence="2" id="KW-1185">Reference proteome</keyword>
<gene>
    <name evidence="1" type="ORF">GPA26_19820</name>
</gene>
<evidence type="ECO:0000313" key="1">
    <source>
        <dbReference type="EMBL" id="NMF90723.1"/>
    </source>
</evidence>
<sequence>MATALRLLSGLAFSFLYINAFAFTSISAIDGHVLETWSRTSNYESQKEADAHALEGCRVEARKSGIGNLASKCKIAMRAKGPGYGAIVCGDGGCSWITGAESSQAAVDAAYDGCSKNYNNCPSENIKYWEDFAGFSAKPVANVTGGDCRPRTATLRCQSTCSNGDCIVSYENGCKMHVKVNSRFDNFQNQWVYPAPSC</sequence>
<dbReference type="RefSeq" id="WP_169208058.1">
    <property type="nucleotide sequence ID" value="NZ_CP059560.1"/>
</dbReference>
<reference evidence="1 2" key="1">
    <citation type="submission" date="2019-12" db="EMBL/GenBank/DDBJ databases">
        <title>Comparative genomics gives insights into the taxonomy of the Azoarcus-Aromatoleum group and reveals separate origins of nif in the plant-associated Azoarcus and non-plant-associated Aromatoleum sub-groups.</title>
        <authorList>
            <person name="Lafos M."/>
            <person name="Maluk M."/>
            <person name="Batista M."/>
            <person name="Junghare M."/>
            <person name="Carmona M."/>
            <person name="Faoro H."/>
            <person name="Cruz L.M."/>
            <person name="Battistoni F."/>
            <person name="De Souza E."/>
            <person name="Pedrosa F."/>
            <person name="Chen W.-M."/>
            <person name="Poole P.S."/>
            <person name="Dixon R.A."/>
            <person name="James E.K."/>
        </authorList>
    </citation>
    <scope>NUCLEOTIDE SEQUENCE [LARGE SCALE GENOMIC DNA]</scope>
    <source>
        <strain evidence="1 2">ToN1</strain>
    </source>
</reference>
<proteinExistence type="predicted"/>
<dbReference type="EMBL" id="WTVR01000050">
    <property type="protein sequence ID" value="NMF90723.1"/>
    <property type="molecule type" value="Genomic_DNA"/>
</dbReference>
<organism evidence="1 2">
    <name type="scientific">Aromatoleum petrolei</name>
    <dbReference type="NCBI Taxonomy" id="76116"/>
    <lineage>
        <taxon>Bacteria</taxon>
        <taxon>Pseudomonadati</taxon>
        <taxon>Pseudomonadota</taxon>
        <taxon>Betaproteobacteria</taxon>
        <taxon>Rhodocyclales</taxon>
        <taxon>Rhodocyclaceae</taxon>
        <taxon>Aromatoleum</taxon>
    </lineage>
</organism>
<comment type="caution">
    <text evidence="1">The sequence shown here is derived from an EMBL/GenBank/DDBJ whole genome shotgun (WGS) entry which is preliminary data.</text>
</comment>
<accession>A0ABX1MSG3</accession>